<reference evidence="5" key="1">
    <citation type="journal article" date="2014" name="Front. Microbiol.">
        <title>High frequency of phylogenetically diverse reductive dehalogenase-homologous genes in deep subseafloor sedimentary metagenomes.</title>
        <authorList>
            <person name="Kawai M."/>
            <person name="Futagami T."/>
            <person name="Toyoda A."/>
            <person name="Takaki Y."/>
            <person name="Nishi S."/>
            <person name="Hori S."/>
            <person name="Arai W."/>
            <person name="Tsubouchi T."/>
            <person name="Morono Y."/>
            <person name="Uchiyama I."/>
            <person name="Ito T."/>
            <person name="Fujiyama A."/>
            <person name="Inagaki F."/>
            <person name="Takami H."/>
        </authorList>
    </citation>
    <scope>NUCLEOTIDE SEQUENCE</scope>
    <source>
        <strain evidence="5">Expedition CK06-06</strain>
    </source>
</reference>
<organism evidence="5">
    <name type="scientific">marine sediment metagenome</name>
    <dbReference type="NCBI Taxonomy" id="412755"/>
    <lineage>
        <taxon>unclassified sequences</taxon>
        <taxon>metagenomes</taxon>
        <taxon>ecological metagenomes</taxon>
    </lineage>
</organism>
<proteinExistence type="predicted"/>
<evidence type="ECO:0000259" key="4">
    <source>
        <dbReference type="Pfam" id="PF01103"/>
    </source>
</evidence>
<dbReference type="Pfam" id="PF01103">
    <property type="entry name" value="Omp85"/>
    <property type="match status" value="1"/>
</dbReference>
<evidence type="ECO:0000256" key="2">
    <source>
        <dbReference type="ARBA" id="ARBA00023136"/>
    </source>
</evidence>
<evidence type="ECO:0000256" key="3">
    <source>
        <dbReference type="SAM" id="Phobius"/>
    </source>
</evidence>
<keyword evidence="3" id="KW-0812">Transmembrane</keyword>
<gene>
    <name evidence="5" type="ORF">S01H4_38287</name>
</gene>
<accession>X1DJ63</accession>
<feature type="non-terminal residue" evidence="5">
    <location>
        <position position="1"/>
    </location>
</feature>
<dbReference type="AlphaFoldDB" id="X1DJ63"/>
<dbReference type="EMBL" id="BART01020640">
    <property type="protein sequence ID" value="GAH05039.1"/>
    <property type="molecule type" value="Genomic_DNA"/>
</dbReference>
<comment type="subcellular location">
    <subcellularLocation>
        <location evidence="1">Membrane</location>
    </subcellularLocation>
</comment>
<evidence type="ECO:0000313" key="5">
    <source>
        <dbReference type="EMBL" id="GAH05039.1"/>
    </source>
</evidence>
<name>X1DJ63_9ZZZZ</name>
<dbReference type="Gene3D" id="2.40.160.50">
    <property type="entry name" value="membrane protein fhac: a member of the omp85/tpsb transporter family"/>
    <property type="match status" value="1"/>
</dbReference>
<dbReference type="GO" id="GO:0019867">
    <property type="term" value="C:outer membrane"/>
    <property type="evidence" value="ECO:0007669"/>
    <property type="project" value="InterPro"/>
</dbReference>
<evidence type="ECO:0000256" key="1">
    <source>
        <dbReference type="ARBA" id="ARBA00004370"/>
    </source>
</evidence>
<feature type="domain" description="Bacterial surface antigen (D15)" evidence="4">
    <location>
        <begin position="63"/>
        <end position="284"/>
    </location>
</feature>
<dbReference type="InterPro" id="IPR000184">
    <property type="entry name" value="Bac_surfAg_D15"/>
</dbReference>
<feature type="transmembrane region" description="Helical" evidence="3">
    <location>
        <begin position="21"/>
        <end position="42"/>
    </location>
</feature>
<protein>
    <recommendedName>
        <fullName evidence="4">Bacterial surface antigen (D15) domain-containing protein</fullName>
    </recommendedName>
</protein>
<feature type="non-terminal residue" evidence="5">
    <location>
        <position position="292"/>
    </location>
</feature>
<keyword evidence="3" id="KW-1133">Transmembrane helix</keyword>
<comment type="caution">
    <text evidence="5">The sequence shown here is derived from an EMBL/GenBank/DDBJ whole genome shotgun (WGS) entry which is preliminary data.</text>
</comment>
<keyword evidence="2 3" id="KW-0472">Membrane</keyword>
<sequence>KMSRYEPDTLDMLFTVRELKSRFLNFGLGFSIPVSFLFSLGLEELNLFNIGHRFHIRPSFKINTEGEWESKLEAKYTVPHLTPAQLTVSILPFYWHEDKKDFRRITRGTEFRVSKVYNENIQYNIAHRYKFVDFRPKITLPDTFKGVTNSVEFRFMVDYRNEFFNPTKGMYVLPRIEYGGGIFGGDNNFLRLEVEERLFLPLLRNTIAQRLKLGAMIPTDGLAVYEKYYLGGQYSLRGYPERSVGPDSLAEEKYGNIILMWNIEYRILLPWHFGLVGFFDVGFIDNEIDFNR</sequence>